<feature type="transmembrane region" description="Helical" evidence="2">
    <location>
        <begin position="26"/>
        <end position="46"/>
    </location>
</feature>
<dbReference type="RefSeq" id="WP_119160954.1">
    <property type="nucleotide sequence ID" value="NZ_LR134442.1"/>
</dbReference>
<dbReference type="Proteomes" id="UP000263928">
    <property type="component" value="Unassembled WGS sequence"/>
</dbReference>
<reference evidence="3 6" key="3">
    <citation type="submission" date="2018-10" db="EMBL/GenBank/DDBJ databases">
        <title>Propionibacterium australiense Genome Sequencing and Assembly.</title>
        <authorList>
            <person name="Bernier A.-M."/>
            <person name="Bernard K."/>
        </authorList>
    </citation>
    <scope>NUCLEOTIDE SEQUENCE [LARGE SCALE GENOMIC DNA]</scope>
    <source>
        <strain evidence="3 6">NML98A078</strain>
    </source>
</reference>
<evidence type="ECO:0000313" key="4">
    <source>
        <dbReference type="EMBL" id="SYZ32572.1"/>
    </source>
</evidence>
<name>A0A383S4T4_9ACTN</name>
<dbReference type="EMBL" id="UNQJ01000002">
    <property type="protein sequence ID" value="SYZ32572.1"/>
    <property type="molecule type" value="Genomic_DNA"/>
</dbReference>
<keyword evidence="5" id="KW-1185">Reference proteome</keyword>
<proteinExistence type="predicted"/>
<dbReference type="InterPro" id="IPR008523">
    <property type="entry name" value="DUF805"/>
</dbReference>
<dbReference type="Proteomes" id="UP000279336">
    <property type="component" value="Unassembled WGS sequence"/>
</dbReference>
<keyword evidence="2" id="KW-0472">Membrane</keyword>
<evidence type="ECO:0000313" key="3">
    <source>
        <dbReference type="EMBL" id="RLP11962.1"/>
    </source>
</evidence>
<protein>
    <submittedName>
        <fullName evidence="3">DUF805 domain-containing protein</fullName>
    </submittedName>
</protein>
<keyword evidence="2" id="KW-1133">Transmembrane helix</keyword>
<feature type="region of interest" description="Disordered" evidence="1">
    <location>
        <begin position="121"/>
        <end position="156"/>
    </location>
</feature>
<dbReference type="Pfam" id="PF05656">
    <property type="entry name" value="DUF805"/>
    <property type="match status" value="1"/>
</dbReference>
<dbReference type="OrthoDB" id="9812349at2"/>
<evidence type="ECO:0000313" key="6">
    <source>
        <dbReference type="Proteomes" id="UP000279336"/>
    </source>
</evidence>
<evidence type="ECO:0000313" key="5">
    <source>
        <dbReference type="Proteomes" id="UP000263928"/>
    </source>
</evidence>
<keyword evidence="2" id="KW-0812">Transmembrane</keyword>
<feature type="transmembrane region" description="Helical" evidence="2">
    <location>
        <begin position="61"/>
        <end position="81"/>
    </location>
</feature>
<evidence type="ECO:0000256" key="2">
    <source>
        <dbReference type="SAM" id="Phobius"/>
    </source>
</evidence>
<dbReference type="PANTHER" id="PTHR34980:SF2">
    <property type="entry name" value="INNER MEMBRANE PROTEIN YHAH-RELATED"/>
    <property type="match status" value="1"/>
</dbReference>
<sequence>MGFGQSIKTVYSKYATFSGRASRGEFWWFLLFDFLVNLVLMALNTIARNAGIVSPETTTPAVHLLALFNLGTFIPLLALYARRLHDTGRSAAFLLLFLIAGLGALILLVLCASAGQPGPNQYGDDPVDTGRGAQSFGHPVQPAQQASYGRPPYGGQ</sequence>
<organism evidence="4 5">
    <name type="scientific">Propionibacterium australiense</name>
    <dbReference type="NCBI Taxonomy" id="119981"/>
    <lineage>
        <taxon>Bacteria</taxon>
        <taxon>Bacillati</taxon>
        <taxon>Actinomycetota</taxon>
        <taxon>Actinomycetes</taxon>
        <taxon>Propionibacteriales</taxon>
        <taxon>Propionibacteriaceae</taxon>
        <taxon>Propionibacterium</taxon>
    </lineage>
</organism>
<dbReference type="EMBL" id="RCIW01000004">
    <property type="protein sequence ID" value="RLP11962.1"/>
    <property type="molecule type" value="Genomic_DNA"/>
</dbReference>
<gene>
    <name evidence="3" type="ORF">D7U36_03620</name>
    <name evidence="4" type="ORF">PROPAUS_0457</name>
</gene>
<accession>A0A383S4T4</accession>
<reference evidence="5" key="2">
    <citation type="submission" date="2018-08" db="EMBL/GenBank/DDBJ databases">
        <authorList>
            <person name="Hornung B."/>
        </authorList>
    </citation>
    <scope>NUCLEOTIDE SEQUENCE [LARGE SCALE GENOMIC DNA]</scope>
</reference>
<reference evidence="4" key="1">
    <citation type="submission" date="2018-08" db="EMBL/GenBank/DDBJ databases">
        <authorList>
            <person name="Ferrada E.E."/>
            <person name="Latorre B.A."/>
        </authorList>
    </citation>
    <scope>NUCLEOTIDE SEQUENCE [LARGE SCALE GENOMIC DNA]</scope>
    <source>
        <strain evidence="4">Propionibacterium_australiense1</strain>
    </source>
</reference>
<feature type="transmembrane region" description="Helical" evidence="2">
    <location>
        <begin position="93"/>
        <end position="115"/>
    </location>
</feature>
<dbReference type="AlphaFoldDB" id="A0A383S4T4"/>
<dbReference type="GO" id="GO:0005886">
    <property type="term" value="C:plasma membrane"/>
    <property type="evidence" value="ECO:0007669"/>
    <property type="project" value="TreeGrafter"/>
</dbReference>
<evidence type="ECO:0000256" key="1">
    <source>
        <dbReference type="SAM" id="MobiDB-lite"/>
    </source>
</evidence>
<dbReference type="PANTHER" id="PTHR34980">
    <property type="entry name" value="INNER MEMBRANE PROTEIN-RELATED-RELATED"/>
    <property type="match status" value="1"/>
</dbReference>